<accession>U2YU50</accession>
<organism evidence="1 2">
    <name type="scientific">Halarchaeum acidiphilum MH1-52-1</name>
    <dbReference type="NCBI Taxonomy" id="1261545"/>
    <lineage>
        <taxon>Archaea</taxon>
        <taxon>Methanobacteriati</taxon>
        <taxon>Methanobacteriota</taxon>
        <taxon>Stenosarchaea group</taxon>
        <taxon>Halobacteria</taxon>
        <taxon>Halobacteriales</taxon>
        <taxon>Halobacteriaceae</taxon>
    </lineage>
</organism>
<dbReference type="AlphaFoldDB" id="U2YU50"/>
<sequence>MDWDALAAKAEAFRPAERVETLRAACRRADEAARVGDVLDALD</sequence>
<protein>
    <submittedName>
        <fullName evidence="1">Uncharacterized protein</fullName>
    </submittedName>
</protein>
<comment type="caution">
    <text evidence="1">The sequence shown here is derived from an EMBL/GenBank/DDBJ whole genome shotgun (WGS) entry which is preliminary data.</text>
</comment>
<reference evidence="1 2" key="1">
    <citation type="submission" date="2013-09" db="EMBL/GenBank/DDBJ databases">
        <title>Whole genome sequencing of Halarchaeum acidiphilum strain MH1-52-1.</title>
        <authorList>
            <person name="Shimane Y."/>
            <person name="Minegishi H."/>
            <person name="Nishi S."/>
            <person name="Echigo A."/>
            <person name="Shuto A."/>
            <person name="Konishi M."/>
            <person name="Ito T."/>
            <person name="Ohkuma M."/>
            <person name="Ohta Y."/>
            <person name="Nagano Y."/>
            <person name="Tsubouchi T."/>
            <person name="Mori K."/>
            <person name="Usui K."/>
            <person name="Kamekura M."/>
            <person name="Usami R."/>
            <person name="Takaki Y."/>
            <person name="Hatada Y."/>
        </authorList>
    </citation>
    <scope>NUCLEOTIDE SEQUENCE [LARGE SCALE GENOMIC DNA]</scope>
    <source>
        <strain evidence="1 2">JCM 16109</strain>
    </source>
</reference>
<dbReference type="RefSeq" id="WP_020221656.1">
    <property type="nucleotide sequence ID" value="NZ_BATA01000018.1"/>
</dbReference>
<dbReference type="Proteomes" id="UP000016986">
    <property type="component" value="Unassembled WGS sequence"/>
</dbReference>
<gene>
    <name evidence="1" type="ORF">MBEHAL_1027</name>
</gene>
<keyword evidence="2" id="KW-1185">Reference proteome</keyword>
<dbReference type="EMBL" id="BATA01000018">
    <property type="protein sequence ID" value="GAD52267.1"/>
    <property type="molecule type" value="Genomic_DNA"/>
</dbReference>
<name>U2YU50_9EURY</name>
<evidence type="ECO:0000313" key="2">
    <source>
        <dbReference type="Proteomes" id="UP000016986"/>
    </source>
</evidence>
<proteinExistence type="predicted"/>
<evidence type="ECO:0000313" key="1">
    <source>
        <dbReference type="EMBL" id="GAD52267.1"/>
    </source>
</evidence>